<dbReference type="RefSeq" id="WP_387248477.1">
    <property type="nucleotide sequence ID" value="NZ_JBIALX010000001.1"/>
</dbReference>
<dbReference type="EMBL" id="JBIALX010000001">
    <property type="protein sequence ID" value="MFF0452208.1"/>
    <property type="molecule type" value="Genomic_DNA"/>
</dbReference>
<sequence length="46" mass="5021">MENTAASSDKKVYEKPVIAKCGDFRKLTGGVFTTESDLLVGRRGMI</sequence>
<evidence type="ECO:0000313" key="1">
    <source>
        <dbReference type="EMBL" id="MFF0452208.1"/>
    </source>
</evidence>
<reference evidence="1 2" key="1">
    <citation type="submission" date="2024-10" db="EMBL/GenBank/DDBJ databases">
        <title>The Natural Products Discovery Center: Release of the First 8490 Sequenced Strains for Exploring Actinobacteria Biosynthetic Diversity.</title>
        <authorList>
            <person name="Kalkreuter E."/>
            <person name="Kautsar S.A."/>
            <person name="Yang D."/>
            <person name="Bader C.D."/>
            <person name="Teijaro C.N."/>
            <person name="Fluegel L."/>
            <person name="Davis C.M."/>
            <person name="Simpson J.R."/>
            <person name="Lauterbach L."/>
            <person name="Steele A.D."/>
            <person name="Gui C."/>
            <person name="Meng S."/>
            <person name="Li G."/>
            <person name="Viehrig K."/>
            <person name="Ye F."/>
            <person name="Su P."/>
            <person name="Kiefer A.F."/>
            <person name="Nichols A."/>
            <person name="Cepeda A.J."/>
            <person name="Yan W."/>
            <person name="Fan B."/>
            <person name="Jiang Y."/>
            <person name="Adhikari A."/>
            <person name="Zheng C.-J."/>
            <person name="Schuster L."/>
            <person name="Cowan T.M."/>
            <person name="Smanski M.J."/>
            <person name="Chevrette M.G."/>
            <person name="De Carvalho L.P.S."/>
            <person name="Shen B."/>
        </authorList>
    </citation>
    <scope>NUCLEOTIDE SEQUENCE [LARGE SCALE GENOMIC DNA]</scope>
    <source>
        <strain evidence="1 2">NPDC004550</strain>
    </source>
</reference>
<name>A0ABW6NAT3_9NOCA</name>
<gene>
    <name evidence="1" type="ORF">ACFYTH_02440</name>
</gene>
<proteinExistence type="predicted"/>
<protein>
    <submittedName>
        <fullName evidence="1">Keywimysin-related RiPP</fullName>
    </submittedName>
</protein>
<evidence type="ECO:0000313" key="2">
    <source>
        <dbReference type="Proteomes" id="UP001601521"/>
    </source>
</evidence>
<dbReference type="InterPro" id="IPR046015">
    <property type="entry name" value="DUF5972"/>
</dbReference>
<keyword evidence="2" id="KW-1185">Reference proteome</keyword>
<comment type="caution">
    <text evidence="1">The sequence shown here is derived from an EMBL/GenBank/DDBJ whole genome shotgun (WGS) entry which is preliminary data.</text>
</comment>
<organism evidence="1 2">
    <name type="scientific">Nocardia africana</name>
    <dbReference type="NCBI Taxonomy" id="134964"/>
    <lineage>
        <taxon>Bacteria</taxon>
        <taxon>Bacillati</taxon>
        <taxon>Actinomycetota</taxon>
        <taxon>Actinomycetes</taxon>
        <taxon>Mycobacteriales</taxon>
        <taxon>Nocardiaceae</taxon>
        <taxon>Nocardia</taxon>
    </lineage>
</organism>
<dbReference type="Pfam" id="PF19397">
    <property type="entry name" value="DUF5972"/>
    <property type="match status" value="1"/>
</dbReference>
<accession>A0ABW6NAT3</accession>
<dbReference type="Proteomes" id="UP001601521">
    <property type="component" value="Unassembled WGS sequence"/>
</dbReference>
<dbReference type="NCBIfam" id="NF033521">
    <property type="entry name" value="lasso_leader_L3"/>
    <property type="match status" value="1"/>
</dbReference>